<evidence type="ECO:0000313" key="2">
    <source>
        <dbReference type="Proteomes" id="UP000019376"/>
    </source>
</evidence>
<dbReference type="HOGENOM" id="CLU_1855969_0_0_1"/>
<dbReference type="AlphaFoldDB" id="S7ZXC9"/>
<keyword evidence="2" id="KW-1185">Reference proteome</keyword>
<dbReference type="EMBL" id="KB644415">
    <property type="protein sequence ID" value="EPS33411.1"/>
    <property type="molecule type" value="Genomic_DNA"/>
</dbReference>
<name>S7ZXC9_PENO1</name>
<sequence>MVRAPMVGHLDRGCPPYLWCPVQSDQPTVARAETHWAPVNYKKNIAWRAPPVEMAILGIVEELIMVHLSVFVSISSRLKVLLWQDNTPTTGQVLSCPAHWVVVVDTLNYSRVLRNRPGGERSTDETGRAWFSIFALLR</sequence>
<organism evidence="1 2">
    <name type="scientific">Penicillium oxalicum (strain 114-2 / CGMCC 5302)</name>
    <name type="common">Penicillium decumbens</name>
    <dbReference type="NCBI Taxonomy" id="933388"/>
    <lineage>
        <taxon>Eukaryota</taxon>
        <taxon>Fungi</taxon>
        <taxon>Dikarya</taxon>
        <taxon>Ascomycota</taxon>
        <taxon>Pezizomycotina</taxon>
        <taxon>Eurotiomycetes</taxon>
        <taxon>Eurotiomycetidae</taxon>
        <taxon>Eurotiales</taxon>
        <taxon>Aspergillaceae</taxon>
        <taxon>Penicillium</taxon>
    </lineage>
</organism>
<reference evidence="1 2" key="1">
    <citation type="journal article" date="2013" name="PLoS ONE">
        <title>Genomic and secretomic analyses reveal unique features of the lignocellulolytic enzyme system of Penicillium decumbens.</title>
        <authorList>
            <person name="Liu G."/>
            <person name="Zhang L."/>
            <person name="Wei X."/>
            <person name="Zou G."/>
            <person name="Qin Y."/>
            <person name="Ma L."/>
            <person name="Li J."/>
            <person name="Zheng H."/>
            <person name="Wang S."/>
            <person name="Wang C."/>
            <person name="Xun L."/>
            <person name="Zhao G.-P."/>
            <person name="Zhou Z."/>
            <person name="Qu Y."/>
        </authorList>
    </citation>
    <scope>NUCLEOTIDE SEQUENCE [LARGE SCALE GENOMIC DNA]</scope>
    <source>
        <strain evidence="2">114-2 / CGMCC 5302</strain>
    </source>
</reference>
<protein>
    <submittedName>
        <fullName evidence="1">Uncharacterized protein</fullName>
    </submittedName>
</protein>
<gene>
    <name evidence="1" type="ORF">PDE_08373</name>
</gene>
<dbReference type="Proteomes" id="UP000019376">
    <property type="component" value="Unassembled WGS sequence"/>
</dbReference>
<evidence type="ECO:0000313" key="1">
    <source>
        <dbReference type="EMBL" id="EPS33411.1"/>
    </source>
</evidence>
<accession>S7ZXC9</accession>
<proteinExistence type="predicted"/>